<feature type="transmembrane region" description="Helical" evidence="8">
    <location>
        <begin position="250"/>
        <end position="272"/>
    </location>
</feature>
<keyword evidence="5" id="KW-0067">ATP-binding</keyword>
<name>A0AAE6FWI7_MYXXA</name>
<evidence type="ECO:0000256" key="8">
    <source>
        <dbReference type="SAM" id="Phobius"/>
    </source>
</evidence>
<keyword evidence="6 8" id="KW-1133">Transmembrane helix</keyword>
<dbReference type="PANTHER" id="PTHR43394:SF1">
    <property type="entry name" value="ATP-BINDING CASSETTE SUB-FAMILY B MEMBER 10, MITOCHONDRIAL"/>
    <property type="match status" value="1"/>
</dbReference>
<dbReference type="PROSITE" id="PS00211">
    <property type="entry name" value="ABC_TRANSPORTER_1"/>
    <property type="match status" value="1"/>
</dbReference>
<dbReference type="FunFam" id="1.20.1560.10:FF:000058">
    <property type="entry name" value="ABC transporter B family member 25"/>
    <property type="match status" value="1"/>
</dbReference>
<dbReference type="InterPro" id="IPR017871">
    <property type="entry name" value="ABC_transporter-like_CS"/>
</dbReference>
<dbReference type="GO" id="GO:0005524">
    <property type="term" value="F:ATP binding"/>
    <property type="evidence" value="ECO:0007669"/>
    <property type="project" value="UniProtKB-KW"/>
</dbReference>
<organism evidence="11 12">
    <name type="scientific">Myxococcus xanthus</name>
    <dbReference type="NCBI Taxonomy" id="34"/>
    <lineage>
        <taxon>Bacteria</taxon>
        <taxon>Pseudomonadati</taxon>
        <taxon>Myxococcota</taxon>
        <taxon>Myxococcia</taxon>
        <taxon>Myxococcales</taxon>
        <taxon>Cystobacterineae</taxon>
        <taxon>Myxococcaceae</taxon>
        <taxon>Myxococcus</taxon>
    </lineage>
</organism>
<dbReference type="PROSITE" id="PS50893">
    <property type="entry name" value="ABC_TRANSPORTER_2"/>
    <property type="match status" value="1"/>
</dbReference>
<evidence type="ECO:0000256" key="7">
    <source>
        <dbReference type="ARBA" id="ARBA00023136"/>
    </source>
</evidence>
<evidence type="ECO:0000256" key="3">
    <source>
        <dbReference type="ARBA" id="ARBA00022692"/>
    </source>
</evidence>
<evidence type="ECO:0000259" key="9">
    <source>
        <dbReference type="PROSITE" id="PS50893"/>
    </source>
</evidence>
<dbReference type="Pfam" id="PF00005">
    <property type="entry name" value="ABC_tran"/>
    <property type="match status" value="1"/>
</dbReference>
<dbReference type="Pfam" id="PF00664">
    <property type="entry name" value="ABC_membrane"/>
    <property type="match status" value="1"/>
</dbReference>
<keyword evidence="3 8" id="KW-0812">Transmembrane</keyword>
<dbReference type="SUPFAM" id="SSF52540">
    <property type="entry name" value="P-loop containing nucleoside triphosphate hydrolases"/>
    <property type="match status" value="1"/>
</dbReference>
<dbReference type="InterPro" id="IPR027417">
    <property type="entry name" value="P-loop_NTPase"/>
</dbReference>
<keyword evidence="4" id="KW-0547">Nucleotide-binding</keyword>
<proteinExistence type="predicted"/>
<evidence type="ECO:0000256" key="4">
    <source>
        <dbReference type="ARBA" id="ARBA00022741"/>
    </source>
</evidence>
<dbReference type="InterPro" id="IPR036640">
    <property type="entry name" value="ABC1_TM_sf"/>
</dbReference>
<accession>A0AAE6FWI7</accession>
<feature type="domain" description="ABC transporter" evidence="9">
    <location>
        <begin position="347"/>
        <end position="583"/>
    </location>
</feature>
<feature type="transmembrane region" description="Helical" evidence="8">
    <location>
        <begin position="292"/>
        <end position="311"/>
    </location>
</feature>
<dbReference type="AlphaFoldDB" id="A0AAE6FWI7"/>
<dbReference type="GO" id="GO:0005886">
    <property type="term" value="C:plasma membrane"/>
    <property type="evidence" value="ECO:0007669"/>
    <property type="project" value="UniProtKB-SubCell"/>
</dbReference>
<dbReference type="Gene3D" id="3.40.50.300">
    <property type="entry name" value="P-loop containing nucleotide triphosphate hydrolases"/>
    <property type="match status" value="1"/>
</dbReference>
<dbReference type="SUPFAM" id="SSF90123">
    <property type="entry name" value="ABC transporter transmembrane region"/>
    <property type="match status" value="1"/>
</dbReference>
<dbReference type="PROSITE" id="PS50929">
    <property type="entry name" value="ABC_TM1F"/>
    <property type="match status" value="1"/>
</dbReference>
<dbReference type="InterPro" id="IPR003439">
    <property type="entry name" value="ABC_transporter-like_ATP-bd"/>
</dbReference>
<evidence type="ECO:0000313" key="11">
    <source>
        <dbReference type="EMBL" id="QDE66527.1"/>
    </source>
</evidence>
<evidence type="ECO:0000259" key="10">
    <source>
        <dbReference type="PROSITE" id="PS50929"/>
    </source>
</evidence>
<dbReference type="Proteomes" id="UP000320179">
    <property type="component" value="Chromosome"/>
</dbReference>
<dbReference type="PANTHER" id="PTHR43394">
    <property type="entry name" value="ATP-DEPENDENT PERMEASE MDL1, MITOCHONDRIAL"/>
    <property type="match status" value="1"/>
</dbReference>
<dbReference type="RefSeq" id="WP_140787976.1">
    <property type="nucleotide sequence ID" value="NZ_CP017170.1"/>
</dbReference>
<comment type="subcellular location">
    <subcellularLocation>
        <location evidence="1">Cell membrane</location>
        <topology evidence="1">Multi-pass membrane protein</topology>
    </subcellularLocation>
</comment>
<feature type="transmembrane region" description="Helical" evidence="8">
    <location>
        <begin position="29"/>
        <end position="52"/>
    </location>
</feature>
<dbReference type="InterPro" id="IPR039421">
    <property type="entry name" value="Type_1_exporter"/>
</dbReference>
<feature type="transmembrane region" description="Helical" evidence="8">
    <location>
        <begin position="72"/>
        <end position="94"/>
    </location>
</feature>
<dbReference type="CDD" id="cd18557">
    <property type="entry name" value="ABC_6TM_TAP_ABCB8_10_like"/>
    <property type="match status" value="1"/>
</dbReference>
<dbReference type="GO" id="GO:0015421">
    <property type="term" value="F:ABC-type oligopeptide transporter activity"/>
    <property type="evidence" value="ECO:0007669"/>
    <property type="project" value="TreeGrafter"/>
</dbReference>
<dbReference type="InterPro" id="IPR011527">
    <property type="entry name" value="ABC1_TM_dom"/>
</dbReference>
<dbReference type="SMART" id="SM00382">
    <property type="entry name" value="AAA"/>
    <property type="match status" value="1"/>
</dbReference>
<dbReference type="PIRSF" id="PIRSF002773">
    <property type="entry name" value="ABC_prm/ATPase_B"/>
    <property type="match status" value="1"/>
</dbReference>
<reference evidence="11 12" key="1">
    <citation type="journal article" date="2019" name="Science">
        <title>Social genes are selection hotspots in kin groups of a soil microbe.</title>
        <authorList>
            <person name="Wielgoss S."/>
            <person name="Wolfensberger R."/>
            <person name="Sun L."/>
            <person name="Fiegna F."/>
            <person name="Velicer G.J."/>
        </authorList>
    </citation>
    <scope>NUCLEOTIDE SEQUENCE [LARGE SCALE GENOMIC DNA]</scope>
    <source>
        <strain evidence="11 12">MC3.5.9c15</strain>
    </source>
</reference>
<evidence type="ECO:0000313" key="12">
    <source>
        <dbReference type="Proteomes" id="UP000320179"/>
    </source>
</evidence>
<dbReference type="GO" id="GO:0090374">
    <property type="term" value="P:oligopeptide export from mitochondrion"/>
    <property type="evidence" value="ECO:0007669"/>
    <property type="project" value="TreeGrafter"/>
</dbReference>
<gene>
    <name evidence="11" type="ORF">BHS09_05635</name>
</gene>
<feature type="transmembrane region" description="Helical" evidence="8">
    <location>
        <begin position="174"/>
        <end position="191"/>
    </location>
</feature>
<feature type="transmembrane region" description="Helical" evidence="8">
    <location>
        <begin position="151"/>
        <end position="168"/>
    </location>
</feature>
<dbReference type="EMBL" id="CP017174">
    <property type="protein sequence ID" value="QDE66527.1"/>
    <property type="molecule type" value="Genomic_DNA"/>
</dbReference>
<dbReference type="Gene3D" id="1.20.1560.10">
    <property type="entry name" value="ABC transporter type 1, transmembrane domain"/>
    <property type="match status" value="1"/>
</dbReference>
<keyword evidence="2" id="KW-0813">Transport</keyword>
<evidence type="ECO:0000256" key="2">
    <source>
        <dbReference type="ARBA" id="ARBA00022448"/>
    </source>
</evidence>
<feature type="domain" description="ABC transmembrane type-1" evidence="10">
    <location>
        <begin position="33"/>
        <end position="315"/>
    </location>
</feature>
<dbReference type="FunFam" id="3.40.50.300:FF:000403">
    <property type="entry name" value="ATP-binding cassette sub-family B member 8, mitochondrial"/>
    <property type="match status" value="1"/>
</dbReference>
<evidence type="ECO:0000256" key="6">
    <source>
        <dbReference type="ARBA" id="ARBA00022989"/>
    </source>
</evidence>
<dbReference type="CDD" id="cd03249">
    <property type="entry name" value="ABC_MTABC3_MDL1_MDL2"/>
    <property type="match status" value="1"/>
</dbReference>
<keyword evidence="7 8" id="KW-0472">Membrane</keyword>
<evidence type="ECO:0000256" key="5">
    <source>
        <dbReference type="ARBA" id="ARBA00022840"/>
    </source>
</evidence>
<dbReference type="GO" id="GO:0016887">
    <property type="term" value="F:ATP hydrolysis activity"/>
    <property type="evidence" value="ECO:0007669"/>
    <property type="project" value="InterPro"/>
</dbReference>
<protein>
    <submittedName>
        <fullName evidence="11">ABC transporter permease</fullName>
    </submittedName>
</protein>
<dbReference type="InterPro" id="IPR003593">
    <property type="entry name" value="AAA+_ATPase"/>
</dbReference>
<sequence length="588" mass="63514">MSSPANDSKSSASPGVTIRRLLKLARPELLPLAAGTVFLLISSGATLAYPRAIGDLVDQALNARDRYVVDRLALLMLAVFTVQGIAMALRIYLFTNAGERVVSRLRKDLFRALLSQEVGFFDSRRTGELTSRLSSDTTVLQTTVTANVSMMLRYVVTALGGVGLLLYTSVQLTLVMLAVIPPVAIGGVFYGRRVRVISRQAQDALAASGEVAEEDLSGIRTVRSFAAERHEVERYSVAVERSFMLAKKRALQTSVFMGVASIAGYGSIAAVLWYGGRLVVDGGLSVGELTSFLIYTMLVAFSFSGIAELWADFMRASGAAERVFELLDRKPAIGAGGEQLTDLRGHVQFRGVHFAYPSRPDVPVLQGLDLELRPGEVVAVVGPSGAGKSTLASLLSRFYDPQNGEVLLDGHPLTALEPEWLRRNIGMVAQEPQLFSCSIADNIRYGRPGATDAQVEEAARAANAHAYIERFPEGYGTQVGERGVQLSGGQKQRVAIARAVLKDPRLLILDEATSALDAESEHLVKDALERLMKGRTTLIIAHRLSTVANADRVLVLDGGVVIQSGTHASLMSQEGLYRRLVERQFVAA</sequence>
<evidence type="ECO:0000256" key="1">
    <source>
        <dbReference type="ARBA" id="ARBA00004651"/>
    </source>
</evidence>